<dbReference type="InterPro" id="IPR047610">
    <property type="entry name" value="ImuA_translesion"/>
</dbReference>
<dbReference type="Gene3D" id="3.40.50.300">
    <property type="entry name" value="P-loop containing nucleotide triphosphate hydrolases"/>
    <property type="match status" value="1"/>
</dbReference>
<dbReference type="SUPFAM" id="SSF52540">
    <property type="entry name" value="P-loop containing nucleoside triphosphate hydrolases"/>
    <property type="match status" value="1"/>
</dbReference>
<dbReference type="EMBL" id="JAKGAS010000001">
    <property type="protein sequence ID" value="MCF2946535.1"/>
    <property type="molecule type" value="Genomic_DNA"/>
</dbReference>
<reference evidence="2 3" key="1">
    <citation type="submission" date="2022-01" db="EMBL/GenBank/DDBJ databases">
        <title>Paraglaciecola sp. G1-23.</title>
        <authorList>
            <person name="Jin M.S."/>
            <person name="Han D.M."/>
            <person name="Kim H.M."/>
            <person name="Jeon C.O."/>
        </authorList>
    </citation>
    <scope>NUCLEOTIDE SEQUENCE [LARGE SCALE GENOMIC DNA]</scope>
    <source>
        <strain evidence="2 3">G1-23</strain>
    </source>
</reference>
<dbReference type="InterPro" id="IPR017166">
    <property type="entry name" value="UCP037290"/>
</dbReference>
<name>A0ABS9D0S6_9ALTE</name>
<keyword evidence="1" id="KW-0812">Transmembrane</keyword>
<evidence type="ECO:0000313" key="2">
    <source>
        <dbReference type="EMBL" id="MCF2946535.1"/>
    </source>
</evidence>
<comment type="caution">
    <text evidence="2">The sequence shown here is derived from an EMBL/GenBank/DDBJ whole genome shotgun (WGS) entry which is preliminary data.</text>
</comment>
<dbReference type="NCBIfam" id="NF033429">
    <property type="entry name" value="ImuA_translesion"/>
    <property type="match status" value="1"/>
</dbReference>
<dbReference type="Proteomes" id="UP001521137">
    <property type="component" value="Unassembled WGS sequence"/>
</dbReference>
<sequence length="265" mass="29860">MPNKITFQIKLDQTKLASILIINILYINTVYLFYIMHPTIHYLKNKKLLWQACHTQTDIKSEQTTGFTSLDNALQGGYPEYGVIDIRSPIGIGELRLLLPSLLTRQREFSSELITFIAPPLSINSEMLAEFGLNLKQILIVQPKTQALGLWSAEQSIKSGCCHSVIIWHDLVSVTHIKRLQLAAEKGQCLLFIIRPYQNEHISLPVSLGMTLAPAKEGIQVYITKGKGLKPKQIVNINMHTYWPELSQLAPSKVLHFPTAIHKVG</sequence>
<dbReference type="InterPro" id="IPR027417">
    <property type="entry name" value="P-loop_NTPase"/>
</dbReference>
<accession>A0ABS9D0S6</accession>
<evidence type="ECO:0000256" key="1">
    <source>
        <dbReference type="SAM" id="Phobius"/>
    </source>
</evidence>
<proteinExistence type="predicted"/>
<keyword evidence="3" id="KW-1185">Reference proteome</keyword>
<keyword evidence="1" id="KW-1133">Transmembrane helix</keyword>
<dbReference type="RefSeq" id="WP_235310066.1">
    <property type="nucleotide sequence ID" value="NZ_JAKGAS010000001.1"/>
</dbReference>
<gene>
    <name evidence="2" type="primary">imuA</name>
    <name evidence="2" type="ORF">L0668_00300</name>
</gene>
<evidence type="ECO:0000313" key="3">
    <source>
        <dbReference type="Proteomes" id="UP001521137"/>
    </source>
</evidence>
<feature type="transmembrane region" description="Helical" evidence="1">
    <location>
        <begin position="16"/>
        <end position="36"/>
    </location>
</feature>
<organism evidence="2 3">
    <name type="scientific">Paraglaciecola algarum</name>
    <dbReference type="NCBI Taxonomy" id="3050085"/>
    <lineage>
        <taxon>Bacteria</taxon>
        <taxon>Pseudomonadati</taxon>
        <taxon>Pseudomonadota</taxon>
        <taxon>Gammaproteobacteria</taxon>
        <taxon>Alteromonadales</taxon>
        <taxon>Alteromonadaceae</taxon>
        <taxon>Paraglaciecola</taxon>
    </lineage>
</organism>
<keyword evidence="1" id="KW-0472">Membrane</keyword>
<dbReference type="PIRSF" id="PIRSF037290">
    <property type="entry name" value="UCP037290"/>
    <property type="match status" value="1"/>
</dbReference>
<protein>
    <submittedName>
        <fullName evidence="2">Translesion DNA synthesis-associated protein ImuA</fullName>
    </submittedName>
</protein>